<dbReference type="Proteomes" id="UP001152531">
    <property type="component" value="Unassembled WGS sequence"/>
</dbReference>
<gene>
    <name evidence="1" type="ORF">CLIB1444_08S00716</name>
</gene>
<dbReference type="EMBL" id="CALSDN010000008">
    <property type="protein sequence ID" value="CAH6722050.1"/>
    <property type="molecule type" value="Genomic_DNA"/>
</dbReference>
<evidence type="ECO:0000313" key="2">
    <source>
        <dbReference type="Proteomes" id="UP001152531"/>
    </source>
</evidence>
<proteinExistence type="predicted"/>
<evidence type="ECO:0000313" key="1">
    <source>
        <dbReference type="EMBL" id="CAH6722050.1"/>
    </source>
</evidence>
<reference evidence="1" key="1">
    <citation type="submission" date="2022-06" db="EMBL/GenBank/DDBJ databases">
        <authorList>
            <person name="Legras J.-L."/>
            <person name="Devillers H."/>
            <person name="Grondin C."/>
        </authorList>
    </citation>
    <scope>NUCLEOTIDE SEQUENCE</scope>
    <source>
        <strain evidence="1">CLIB 1444</strain>
    </source>
</reference>
<comment type="caution">
    <text evidence="1">The sequence shown here is derived from an EMBL/GenBank/DDBJ whole genome shotgun (WGS) entry which is preliminary data.</text>
</comment>
<accession>A0ACA9YAG0</accession>
<organism evidence="1 2">
    <name type="scientific">[Candida] jaroonii</name>
    <dbReference type="NCBI Taxonomy" id="467808"/>
    <lineage>
        <taxon>Eukaryota</taxon>
        <taxon>Fungi</taxon>
        <taxon>Dikarya</taxon>
        <taxon>Ascomycota</taxon>
        <taxon>Saccharomycotina</taxon>
        <taxon>Pichiomycetes</taxon>
        <taxon>Debaryomycetaceae</taxon>
        <taxon>Yamadazyma</taxon>
    </lineage>
</organism>
<keyword evidence="2" id="KW-1185">Reference proteome</keyword>
<sequence>MLDLSTDVIVKIFYYLTSLDVEELLGKLDQIDVHHPHPQVKTLRLYAYGRLYQGKIVIYSNKYKGVHSTHDAVMKINDFSQKFNVGTVPSDHPSSALEDEILRSSRPHHIAFNFIREPTDYVTFVKDLTTFSHILDSKDKVLRNYLQSVCQTDVCINGKAIVVEPTTSFLTSVLKVLISLSNTDPSSHIFCEKLTELTIQSTDIGQYFSKQWGTLFSRFKNVKILNLSDNLIGSGNFSEDGSDIIGSHFQWPPGLIELDLSNNFIDRISSQFIDNLPPTLQILSLNNNSIRSVGIDDEDMFHIFSLPSLRILELCDNNRLVIFNPEVLNNCDANFEQLRILRCNITNLSDLKVAASQNKFTLAC</sequence>
<name>A0ACA9YAG0_9ASCO</name>
<protein>
    <submittedName>
        <fullName evidence="1">Uncharacterized protein</fullName>
    </submittedName>
</protein>